<protein>
    <submittedName>
        <fullName evidence="1">Uncharacterized protein</fullName>
    </submittedName>
</protein>
<dbReference type="AlphaFoldDB" id="A0AAW0ATZ6"/>
<accession>A0AAW0ATZ6</accession>
<proteinExistence type="predicted"/>
<dbReference type="EMBL" id="JAWWNJ010000053">
    <property type="protein sequence ID" value="KAK7015598.1"/>
    <property type="molecule type" value="Genomic_DNA"/>
</dbReference>
<evidence type="ECO:0000313" key="2">
    <source>
        <dbReference type="Proteomes" id="UP001362999"/>
    </source>
</evidence>
<name>A0AAW0ATZ6_9AGAR</name>
<dbReference type="Proteomes" id="UP001362999">
    <property type="component" value="Unassembled WGS sequence"/>
</dbReference>
<comment type="caution">
    <text evidence="1">The sequence shown here is derived from an EMBL/GenBank/DDBJ whole genome shotgun (WGS) entry which is preliminary data.</text>
</comment>
<sequence>MSTMKVCHEVTSSTIDEISMPTQREDNREFVRATQALVWKTNWEVFSEAASHRAFLAPDFLESLFAKLREVMQGDPKLREFIVPATQTRTKTNQILDLYAARLYLYASQSPALAIRGGGGAVAEISVKNPRKWPKMAKWTAALDRSSTLNRPNWCSDARDRRKNPPSMTYSQYEYIHAPLINLRLFEGGNYLPKKVSHDLVLENSEFAGLSIILQ</sequence>
<gene>
    <name evidence="1" type="ORF">R3P38DRAFT_2786547</name>
</gene>
<keyword evidence="2" id="KW-1185">Reference proteome</keyword>
<evidence type="ECO:0000313" key="1">
    <source>
        <dbReference type="EMBL" id="KAK7015598.1"/>
    </source>
</evidence>
<reference evidence="1 2" key="1">
    <citation type="journal article" date="2024" name="J Genomics">
        <title>Draft genome sequencing and assembly of Favolaschia claudopus CIRM-BRFM 2984 isolated from oak limbs.</title>
        <authorList>
            <person name="Navarro D."/>
            <person name="Drula E."/>
            <person name="Chaduli D."/>
            <person name="Cazenave R."/>
            <person name="Ahrendt S."/>
            <person name="Wang J."/>
            <person name="Lipzen A."/>
            <person name="Daum C."/>
            <person name="Barry K."/>
            <person name="Grigoriev I.V."/>
            <person name="Favel A."/>
            <person name="Rosso M.N."/>
            <person name="Martin F."/>
        </authorList>
    </citation>
    <scope>NUCLEOTIDE SEQUENCE [LARGE SCALE GENOMIC DNA]</scope>
    <source>
        <strain evidence="1 2">CIRM-BRFM 2984</strain>
    </source>
</reference>
<organism evidence="1 2">
    <name type="scientific">Favolaschia claudopus</name>
    <dbReference type="NCBI Taxonomy" id="2862362"/>
    <lineage>
        <taxon>Eukaryota</taxon>
        <taxon>Fungi</taxon>
        <taxon>Dikarya</taxon>
        <taxon>Basidiomycota</taxon>
        <taxon>Agaricomycotina</taxon>
        <taxon>Agaricomycetes</taxon>
        <taxon>Agaricomycetidae</taxon>
        <taxon>Agaricales</taxon>
        <taxon>Marasmiineae</taxon>
        <taxon>Mycenaceae</taxon>
        <taxon>Favolaschia</taxon>
    </lineage>
</organism>